<name>E2AB49_CAMFO</name>
<feature type="non-terminal residue" evidence="3">
    <location>
        <position position="1"/>
    </location>
</feature>
<dbReference type="Proteomes" id="UP000000311">
    <property type="component" value="Unassembled WGS sequence"/>
</dbReference>
<reference evidence="3 4" key="1">
    <citation type="journal article" date="2010" name="Science">
        <title>Genomic comparison of the ants Camponotus floridanus and Harpegnathos saltator.</title>
        <authorList>
            <person name="Bonasio R."/>
            <person name="Zhang G."/>
            <person name="Ye C."/>
            <person name="Mutti N.S."/>
            <person name="Fang X."/>
            <person name="Qin N."/>
            <person name="Donahue G."/>
            <person name="Yang P."/>
            <person name="Li Q."/>
            <person name="Li C."/>
            <person name="Zhang P."/>
            <person name="Huang Z."/>
            <person name="Berger S.L."/>
            <person name="Reinberg D."/>
            <person name="Wang J."/>
            <person name="Liebig J."/>
        </authorList>
    </citation>
    <scope>NUCLEOTIDE SEQUENCE [LARGE SCALE GENOMIC DNA]</scope>
    <source>
        <strain evidence="4">C129</strain>
    </source>
</reference>
<dbReference type="EMBL" id="GL438234">
    <property type="protein sequence ID" value="EFN69325.1"/>
    <property type="molecule type" value="Genomic_DNA"/>
</dbReference>
<protein>
    <recommendedName>
        <fullName evidence="2">Mutator-like transposase domain-containing protein</fullName>
    </recommendedName>
</protein>
<sequence length="385" mass="44797">VRRLIRDWAPLVWLAPGERFLPLGVTEFLDNVQSDQNYLRTRIDIESLLRNQSSFLYGRKPAGTVPVYALVKKCVSKDAWLRMKKTKRTSKSEQNTLTLPQDSGLLSQRQSNDDNDLRTQIALRERMQQTKTESRFEKVKEKNECRKVHFHVTYWMFYPFSEGKMICVLDLGFFGSWPIPTMGGMCIGTLKEYGSHIGDWEHMSLYFKERKKVIIDESQQVHENSIEEDDEEEVSSLDGRRIVDLKFLGKQMWCISCKEALSFEYIENEYRRGLGSHLAIRCHKCFIINEVLTCTMPPSSDKRNTRFDINYEAVIGVLHSGLGWSHLQKLLACMNVPCFQFKTFKKYKQEVECAAEDAVKQSCQDAAQLEKKLTVEQMENIEKQL</sequence>
<dbReference type="PANTHER" id="PTHR48174">
    <property type="entry name" value="DUF946 FAMILY PROTEIN"/>
    <property type="match status" value="1"/>
</dbReference>
<feature type="region of interest" description="Disordered" evidence="1">
    <location>
        <begin position="91"/>
        <end position="114"/>
    </location>
</feature>
<proteinExistence type="predicted"/>
<dbReference type="AlphaFoldDB" id="E2AB49"/>
<accession>E2AB49</accession>
<keyword evidence="4" id="KW-1185">Reference proteome</keyword>
<dbReference type="InterPro" id="IPR049012">
    <property type="entry name" value="Mutator_transp_dom"/>
</dbReference>
<dbReference type="Pfam" id="PF20700">
    <property type="entry name" value="Mutator"/>
    <property type="match status" value="1"/>
</dbReference>
<evidence type="ECO:0000313" key="4">
    <source>
        <dbReference type="Proteomes" id="UP000000311"/>
    </source>
</evidence>
<feature type="domain" description="Mutator-like transposase" evidence="2">
    <location>
        <begin position="239"/>
        <end position="380"/>
    </location>
</feature>
<organism evidence="4">
    <name type="scientific">Camponotus floridanus</name>
    <name type="common">Florida carpenter ant</name>
    <dbReference type="NCBI Taxonomy" id="104421"/>
    <lineage>
        <taxon>Eukaryota</taxon>
        <taxon>Metazoa</taxon>
        <taxon>Ecdysozoa</taxon>
        <taxon>Arthropoda</taxon>
        <taxon>Hexapoda</taxon>
        <taxon>Insecta</taxon>
        <taxon>Pterygota</taxon>
        <taxon>Neoptera</taxon>
        <taxon>Endopterygota</taxon>
        <taxon>Hymenoptera</taxon>
        <taxon>Apocrita</taxon>
        <taxon>Aculeata</taxon>
        <taxon>Formicoidea</taxon>
        <taxon>Formicidae</taxon>
        <taxon>Formicinae</taxon>
        <taxon>Camponotus</taxon>
    </lineage>
</organism>
<dbReference type="OrthoDB" id="188042at2759"/>
<evidence type="ECO:0000256" key="1">
    <source>
        <dbReference type="SAM" id="MobiDB-lite"/>
    </source>
</evidence>
<gene>
    <name evidence="3" type="ORF">EAG_01065</name>
</gene>
<evidence type="ECO:0000259" key="2">
    <source>
        <dbReference type="Pfam" id="PF20700"/>
    </source>
</evidence>
<dbReference type="PANTHER" id="PTHR48174:SF5">
    <property type="entry name" value="VACUOLAR PROTEIN SORTING-ASSOCIATED PROTEIN 62"/>
    <property type="match status" value="1"/>
</dbReference>
<evidence type="ECO:0000313" key="3">
    <source>
        <dbReference type="EMBL" id="EFN69325.1"/>
    </source>
</evidence>
<dbReference type="InParanoid" id="E2AB49"/>
<feature type="compositionally biased region" description="Polar residues" evidence="1">
    <location>
        <begin position="92"/>
        <end position="110"/>
    </location>
</feature>